<proteinExistence type="predicted"/>
<reference evidence="1 2" key="1">
    <citation type="journal article" date="2018" name="Nat. Ecol. Evol.">
        <title>Pezizomycetes genomes reveal the molecular basis of ectomycorrhizal truffle lifestyle.</title>
        <authorList>
            <person name="Murat C."/>
            <person name="Payen T."/>
            <person name="Noel B."/>
            <person name="Kuo A."/>
            <person name="Morin E."/>
            <person name="Chen J."/>
            <person name="Kohler A."/>
            <person name="Krizsan K."/>
            <person name="Balestrini R."/>
            <person name="Da Silva C."/>
            <person name="Montanini B."/>
            <person name="Hainaut M."/>
            <person name="Levati E."/>
            <person name="Barry K.W."/>
            <person name="Belfiori B."/>
            <person name="Cichocki N."/>
            <person name="Clum A."/>
            <person name="Dockter R.B."/>
            <person name="Fauchery L."/>
            <person name="Guy J."/>
            <person name="Iotti M."/>
            <person name="Le Tacon F."/>
            <person name="Lindquist E.A."/>
            <person name="Lipzen A."/>
            <person name="Malagnac F."/>
            <person name="Mello A."/>
            <person name="Molinier V."/>
            <person name="Miyauchi S."/>
            <person name="Poulain J."/>
            <person name="Riccioni C."/>
            <person name="Rubini A."/>
            <person name="Sitrit Y."/>
            <person name="Splivallo R."/>
            <person name="Traeger S."/>
            <person name="Wang M."/>
            <person name="Zifcakova L."/>
            <person name="Wipf D."/>
            <person name="Zambonelli A."/>
            <person name="Paolocci F."/>
            <person name="Nowrousian M."/>
            <person name="Ottonello S."/>
            <person name="Baldrian P."/>
            <person name="Spatafora J.W."/>
            <person name="Henrissat B."/>
            <person name="Nagy L.G."/>
            <person name="Aury J.M."/>
            <person name="Wincker P."/>
            <person name="Grigoriev I.V."/>
            <person name="Bonfante P."/>
            <person name="Martin F.M."/>
        </authorList>
    </citation>
    <scope>NUCLEOTIDE SEQUENCE [LARGE SCALE GENOMIC DNA]</scope>
    <source>
        <strain evidence="1 2">CCBAS932</strain>
    </source>
</reference>
<dbReference type="Proteomes" id="UP000277580">
    <property type="component" value="Unassembled WGS sequence"/>
</dbReference>
<gene>
    <name evidence="1" type="ORF">P167DRAFT_579327</name>
</gene>
<keyword evidence="2" id="KW-1185">Reference proteome</keyword>
<evidence type="ECO:0008006" key="3">
    <source>
        <dbReference type="Google" id="ProtNLM"/>
    </source>
</evidence>
<name>A0A3N4KDH2_9PEZI</name>
<evidence type="ECO:0000313" key="2">
    <source>
        <dbReference type="Proteomes" id="UP000277580"/>
    </source>
</evidence>
<dbReference type="AlphaFoldDB" id="A0A3N4KDH2"/>
<protein>
    <recommendedName>
        <fullName evidence="3">MACPF domain-containing protein</fullName>
    </recommendedName>
</protein>
<sequence>MAEYVPYFDGMKLGQGYNTYVQQTCVEDAVTITPQKPGGDGGVQKSYSSVLIEDYDQLTRSLQISGAAAISGWGVNLEIDTTFLNRTEFETSDITYQVLVQGKNQADASSKAEFNWYEASNPHETYGDRYIADFITGGTFFARVSMKVRKKHIIEDIKASAKLAFSCFMVGGSVTAEVESAMKTIGQYSDTSIIMHSEGSGNYTRDTPADLLDLKRRADEFYDHMSEQSYRRFALLGQYGKLPNFKNHFKPLNYSYATQKSWEIFDSFSRYLFFKDLIERIPIEKFVNGGETRRDLLNFRIDEMAKIQAKVLSVKADPAVVNQPGQFEDADSFRLRILNGVKAVELHFASNVDPVHSDRTLNKFYEHRSEIPNYLLLRFSLKVFDFSAILGTTLVSFGVEQELFGSTATSGEHISDWESGFTEERYFWAFFSRGGGQDDGILVDVLYPNLEISLLSSRVDRSSSDQNHKGMSNLDAPIFIQSRGNVPLDWYKRKFCFYSHSVS</sequence>
<accession>A0A3N4KDH2</accession>
<dbReference type="STRING" id="1392247.A0A3N4KDH2"/>
<dbReference type="InParanoid" id="A0A3N4KDH2"/>
<dbReference type="OrthoDB" id="3231004at2759"/>
<organism evidence="1 2">
    <name type="scientific">Morchella conica CCBAS932</name>
    <dbReference type="NCBI Taxonomy" id="1392247"/>
    <lineage>
        <taxon>Eukaryota</taxon>
        <taxon>Fungi</taxon>
        <taxon>Dikarya</taxon>
        <taxon>Ascomycota</taxon>
        <taxon>Pezizomycotina</taxon>
        <taxon>Pezizomycetes</taxon>
        <taxon>Pezizales</taxon>
        <taxon>Morchellaceae</taxon>
        <taxon>Morchella</taxon>
    </lineage>
</organism>
<evidence type="ECO:0000313" key="1">
    <source>
        <dbReference type="EMBL" id="RPB07382.1"/>
    </source>
</evidence>
<dbReference type="EMBL" id="ML119185">
    <property type="protein sequence ID" value="RPB07382.1"/>
    <property type="molecule type" value="Genomic_DNA"/>
</dbReference>